<proteinExistence type="predicted"/>
<dbReference type="EMBL" id="KI681233">
    <property type="protein sequence ID" value="ETL86517.1"/>
    <property type="molecule type" value="Genomic_DNA"/>
</dbReference>
<dbReference type="AlphaFoldDB" id="W2KN65"/>
<protein>
    <submittedName>
        <fullName evidence="1">Uncharacterized protein</fullName>
    </submittedName>
</protein>
<accession>W2KN65</accession>
<dbReference type="Proteomes" id="UP000054423">
    <property type="component" value="Unassembled WGS sequence"/>
</dbReference>
<sequence>MTKDFMFAILVYIKELLRKKDVLNTNNLETNHSVAKKQYLANYTR</sequence>
<reference evidence="1" key="1">
    <citation type="submission" date="2013-11" db="EMBL/GenBank/DDBJ databases">
        <title>The Genome Sequence of Phytophthora parasitica CHvinca01.</title>
        <authorList>
            <consortium name="The Broad Institute Genomics Platform"/>
            <person name="Russ C."/>
            <person name="Tyler B."/>
            <person name="Panabieres F."/>
            <person name="Shan W."/>
            <person name="Tripathy S."/>
            <person name="Grunwald N."/>
            <person name="Machado M."/>
            <person name="Johnson C.S."/>
            <person name="Arredondo F."/>
            <person name="Hong C."/>
            <person name="Coffey M."/>
            <person name="Young S.K."/>
            <person name="Zeng Q."/>
            <person name="Gargeya S."/>
            <person name="Fitzgerald M."/>
            <person name="Abouelleil A."/>
            <person name="Alvarado L."/>
            <person name="Chapman S.B."/>
            <person name="Gainer-Dewar J."/>
            <person name="Goldberg J."/>
            <person name="Griggs A."/>
            <person name="Gujja S."/>
            <person name="Hansen M."/>
            <person name="Howarth C."/>
            <person name="Imamovic A."/>
            <person name="Ireland A."/>
            <person name="Larimer J."/>
            <person name="McCowan C."/>
            <person name="Murphy C."/>
            <person name="Pearson M."/>
            <person name="Poon T.W."/>
            <person name="Priest M."/>
            <person name="Roberts A."/>
            <person name="Saif S."/>
            <person name="Shea T."/>
            <person name="Sykes S."/>
            <person name="Wortman J."/>
            <person name="Nusbaum C."/>
            <person name="Birren B."/>
        </authorList>
    </citation>
    <scope>NUCLEOTIDE SEQUENCE [LARGE SCALE GENOMIC DNA]</scope>
    <source>
        <strain evidence="1">CHvinca01</strain>
    </source>
</reference>
<organism evidence="1">
    <name type="scientific">Phytophthora nicotianae</name>
    <name type="common">Potato buckeye rot agent</name>
    <name type="synonym">Phytophthora parasitica</name>
    <dbReference type="NCBI Taxonomy" id="4792"/>
    <lineage>
        <taxon>Eukaryota</taxon>
        <taxon>Sar</taxon>
        <taxon>Stramenopiles</taxon>
        <taxon>Oomycota</taxon>
        <taxon>Peronosporomycetes</taxon>
        <taxon>Peronosporales</taxon>
        <taxon>Peronosporaceae</taxon>
        <taxon>Phytophthora</taxon>
    </lineage>
</organism>
<evidence type="ECO:0000313" key="1">
    <source>
        <dbReference type="EMBL" id="ETL86517.1"/>
    </source>
</evidence>
<name>W2KN65_PHYNI</name>
<gene>
    <name evidence="1" type="ORF">L917_14051</name>
</gene>